<keyword evidence="2" id="KW-1185">Reference proteome</keyword>
<accession>A0A4S2L256</accession>
<protein>
    <submittedName>
        <fullName evidence="1">Uncharacterized protein</fullName>
    </submittedName>
</protein>
<gene>
    <name evidence="1" type="ORF">DBV15_04160</name>
</gene>
<comment type="caution">
    <text evidence="1">The sequence shown here is derived from an EMBL/GenBank/DDBJ whole genome shotgun (WGS) entry which is preliminary data.</text>
</comment>
<evidence type="ECO:0000313" key="1">
    <source>
        <dbReference type="EMBL" id="TGZ54427.1"/>
    </source>
</evidence>
<organism evidence="1 2">
    <name type="scientific">Temnothorax longispinosus</name>
    <dbReference type="NCBI Taxonomy" id="300112"/>
    <lineage>
        <taxon>Eukaryota</taxon>
        <taxon>Metazoa</taxon>
        <taxon>Ecdysozoa</taxon>
        <taxon>Arthropoda</taxon>
        <taxon>Hexapoda</taxon>
        <taxon>Insecta</taxon>
        <taxon>Pterygota</taxon>
        <taxon>Neoptera</taxon>
        <taxon>Endopterygota</taxon>
        <taxon>Hymenoptera</taxon>
        <taxon>Apocrita</taxon>
        <taxon>Aculeata</taxon>
        <taxon>Formicoidea</taxon>
        <taxon>Formicidae</taxon>
        <taxon>Myrmicinae</taxon>
        <taxon>Temnothorax</taxon>
    </lineage>
</organism>
<name>A0A4S2L256_9HYME</name>
<evidence type="ECO:0000313" key="2">
    <source>
        <dbReference type="Proteomes" id="UP000310200"/>
    </source>
</evidence>
<dbReference type="EMBL" id="QBLH01000678">
    <property type="protein sequence ID" value="TGZ54427.1"/>
    <property type="molecule type" value="Genomic_DNA"/>
</dbReference>
<dbReference type="Proteomes" id="UP000310200">
    <property type="component" value="Unassembled WGS sequence"/>
</dbReference>
<sequence>MRYSTFALDHHRNPQVASFCQKKQNKTFWSSIGLKLAKSICQNLKKIFRNLTFSGRQCGLVVERQTRNLRNQIAVSDELYPSMHFLNLLLNYGLPHGVEMALVRLPTRSPLVLERMPFEIAVSCLNAMRQCLPRLRQINCDI</sequence>
<dbReference type="AlphaFoldDB" id="A0A4S2L256"/>
<reference evidence="1 2" key="1">
    <citation type="journal article" date="2019" name="Philos. Trans. R. Soc. Lond., B, Biol. Sci.">
        <title>Ant behaviour and brain gene expression of defending hosts depend on the ecological success of the intruding social parasite.</title>
        <authorList>
            <person name="Kaur R."/>
            <person name="Stoldt M."/>
            <person name="Jongepier E."/>
            <person name="Feldmeyer B."/>
            <person name="Menzel F."/>
            <person name="Bornberg-Bauer E."/>
            <person name="Foitzik S."/>
        </authorList>
    </citation>
    <scope>NUCLEOTIDE SEQUENCE [LARGE SCALE GENOMIC DNA]</scope>
    <source>
        <tissue evidence="1">Whole body</tissue>
    </source>
</reference>
<proteinExistence type="predicted"/>